<organism evidence="9 10">
    <name type="scientific">Amedibacillus dolichus</name>
    <dbReference type="NCBI Taxonomy" id="31971"/>
    <lineage>
        <taxon>Bacteria</taxon>
        <taxon>Bacillati</taxon>
        <taxon>Bacillota</taxon>
        <taxon>Erysipelotrichia</taxon>
        <taxon>Erysipelotrichales</taxon>
        <taxon>Erysipelotrichaceae</taxon>
        <taxon>Amedibacillus</taxon>
    </lineage>
</organism>
<keyword evidence="3 6" id="KW-0812">Transmembrane</keyword>
<evidence type="ECO:0000313" key="10">
    <source>
        <dbReference type="Proteomes" id="UP000284868"/>
    </source>
</evidence>
<keyword evidence="4 6" id="KW-1133">Transmembrane helix</keyword>
<evidence type="ECO:0000256" key="1">
    <source>
        <dbReference type="ARBA" id="ARBA00004651"/>
    </source>
</evidence>
<dbReference type="InterPro" id="IPR003004">
    <property type="entry name" value="GspF/PilC"/>
</dbReference>
<dbReference type="InterPro" id="IPR018076">
    <property type="entry name" value="T2SS_GspF_dom"/>
</dbReference>
<evidence type="ECO:0000256" key="3">
    <source>
        <dbReference type="ARBA" id="ARBA00022692"/>
    </source>
</evidence>
<evidence type="ECO:0000256" key="4">
    <source>
        <dbReference type="ARBA" id="ARBA00022989"/>
    </source>
</evidence>
<keyword evidence="2" id="KW-1003">Cell membrane</keyword>
<dbReference type="RefSeq" id="WP_118365471.1">
    <property type="nucleotide sequence ID" value="NZ_JAGZMZ010000022.1"/>
</dbReference>
<dbReference type="PANTHER" id="PTHR30012">
    <property type="entry name" value="GENERAL SECRETION PATHWAY PROTEIN"/>
    <property type="match status" value="1"/>
</dbReference>
<comment type="subcellular location">
    <subcellularLocation>
        <location evidence="1">Cell membrane</location>
        <topology evidence="1">Multi-pass membrane protein</topology>
    </subcellularLocation>
</comment>
<keyword evidence="5 6" id="KW-0472">Membrane</keyword>
<dbReference type="Proteomes" id="UP000753219">
    <property type="component" value="Unassembled WGS sequence"/>
</dbReference>
<reference evidence="9 10" key="1">
    <citation type="submission" date="2018-08" db="EMBL/GenBank/DDBJ databases">
        <title>A genome reference for cultivated species of the human gut microbiota.</title>
        <authorList>
            <person name="Zou Y."/>
            <person name="Xue W."/>
            <person name="Luo G."/>
        </authorList>
    </citation>
    <scope>NUCLEOTIDE SEQUENCE [LARGE SCALE GENOMIC DNA]</scope>
    <source>
        <strain evidence="9 10">AF35-6BH</strain>
    </source>
</reference>
<accession>A0A415PHP8</accession>
<evidence type="ECO:0000256" key="2">
    <source>
        <dbReference type="ARBA" id="ARBA00022475"/>
    </source>
</evidence>
<evidence type="ECO:0000259" key="7">
    <source>
        <dbReference type="Pfam" id="PF00482"/>
    </source>
</evidence>
<feature type="transmembrane region" description="Helical" evidence="6">
    <location>
        <begin position="311"/>
        <end position="332"/>
    </location>
</feature>
<evidence type="ECO:0000313" key="9">
    <source>
        <dbReference type="EMBL" id="RHM12290.1"/>
    </source>
</evidence>
<protein>
    <submittedName>
        <fullName evidence="8">Type II secretion system F family protein</fullName>
    </submittedName>
</protein>
<dbReference type="Pfam" id="PF00482">
    <property type="entry name" value="T2SSF"/>
    <property type="match status" value="1"/>
</dbReference>
<dbReference type="OrthoDB" id="1638902at2"/>
<dbReference type="AlphaFoldDB" id="A0A415PHP8"/>
<dbReference type="EMBL" id="QRPK01000016">
    <property type="protein sequence ID" value="RHM12290.1"/>
    <property type="molecule type" value="Genomic_DNA"/>
</dbReference>
<evidence type="ECO:0000313" key="8">
    <source>
        <dbReference type="EMBL" id="MBS4884703.1"/>
    </source>
</evidence>
<gene>
    <name evidence="9" type="ORF">DWZ83_04585</name>
    <name evidence="8" type="ORF">KHZ85_08050</name>
</gene>
<reference evidence="8" key="2">
    <citation type="submission" date="2021-02" db="EMBL/GenBank/DDBJ databases">
        <title>Infant gut strain persistence is associated with maternal origin, phylogeny, and functional potential including surface adhesion and iron acquisition.</title>
        <authorList>
            <person name="Lou Y.C."/>
        </authorList>
    </citation>
    <scope>NUCLEOTIDE SEQUENCE</scope>
    <source>
        <strain evidence="8">L3_108_103G1_dasL3_108_103G1_concoct_2</strain>
    </source>
</reference>
<dbReference type="EMBL" id="JAGZMZ010000022">
    <property type="protein sequence ID" value="MBS4884703.1"/>
    <property type="molecule type" value="Genomic_DNA"/>
</dbReference>
<evidence type="ECO:0000256" key="6">
    <source>
        <dbReference type="SAM" id="Phobius"/>
    </source>
</evidence>
<dbReference type="PRINTS" id="PR00812">
    <property type="entry name" value="BCTERIALGSPF"/>
</dbReference>
<feature type="transmembrane region" description="Helical" evidence="6">
    <location>
        <begin position="162"/>
        <end position="187"/>
    </location>
</feature>
<feature type="transmembrane region" description="Helical" evidence="6">
    <location>
        <begin position="120"/>
        <end position="142"/>
    </location>
</feature>
<name>A0A415PHP8_9FIRM</name>
<proteinExistence type="predicted"/>
<dbReference type="PANTHER" id="PTHR30012:SF0">
    <property type="entry name" value="TYPE II SECRETION SYSTEM PROTEIN F-RELATED"/>
    <property type="match status" value="1"/>
</dbReference>
<evidence type="ECO:0000256" key="5">
    <source>
        <dbReference type="ARBA" id="ARBA00023136"/>
    </source>
</evidence>
<feature type="domain" description="Type II secretion system protein GspF" evidence="7">
    <location>
        <begin position="213"/>
        <end position="335"/>
    </location>
</feature>
<dbReference type="GO" id="GO:0005886">
    <property type="term" value="C:plasma membrane"/>
    <property type="evidence" value="ECO:0007669"/>
    <property type="project" value="UniProtKB-SubCell"/>
</dbReference>
<dbReference type="Proteomes" id="UP000284868">
    <property type="component" value="Unassembled WGS sequence"/>
</dbReference>
<comment type="caution">
    <text evidence="9">The sequence shown here is derived from an EMBL/GenBank/DDBJ whole genome shotgun (WGS) entry which is preliminary data.</text>
</comment>
<keyword evidence="10" id="KW-1185">Reference proteome</keyword>
<sequence length="342" mass="39881">MLPFLTRFKKQSNANGSVKRQHSSTLKIPLDEWEFLAHILRNGYPLEVALDFLELPSETIKQRLKQGYKVSDALFCDGQGSFYEHVRFFVKLLPLEDAIIQSVQLSAAFENIKSTLKKSAVYPCVLLLSAFVLLFFFTNAIIPTMMQTFSDMNDFKTLSLLVQLVRSICLLFVFLLVLMGIALLYLYSHKPLLLRLLMKYPIKPVKEYLSYRFATYILQLQRCGISTQQMMCYFDTLAKQQLFSMYMKRLNQLLSEGNELYQSLMQLECFTSRFLQIFPIGMASNRLDDFLEGYQKQQLHQWQKQLKKVSIWIQLIAYSFVGLVVFLVYQIMLVPLGMLENM</sequence>